<dbReference type="InterPro" id="IPR050986">
    <property type="entry name" value="GutQ/KpsF_isomerases"/>
</dbReference>
<dbReference type="Pfam" id="PF01380">
    <property type="entry name" value="SIS"/>
    <property type="match status" value="1"/>
</dbReference>
<dbReference type="GO" id="GO:0005975">
    <property type="term" value="P:carbohydrate metabolic process"/>
    <property type="evidence" value="ECO:0007669"/>
    <property type="project" value="InterPro"/>
</dbReference>
<dbReference type="SUPFAM" id="SSF53697">
    <property type="entry name" value="SIS domain"/>
    <property type="match status" value="1"/>
</dbReference>
<feature type="site" description="Catalytically relevant" evidence="6">
    <location>
        <position position="145"/>
    </location>
</feature>
<dbReference type="Pfam" id="PF00571">
    <property type="entry name" value="CBS"/>
    <property type="match status" value="2"/>
</dbReference>
<dbReference type="AlphaFoldDB" id="A0A838YQQ4"/>
<dbReference type="FunFam" id="3.40.50.10490:FF:000011">
    <property type="entry name" value="Arabinose 5-phosphate isomerase"/>
    <property type="match status" value="1"/>
</dbReference>
<evidence type="ECO:0000259" key="8">
    <source>
        <dbReference type="PROSITE" id="PS51371"/>
    </source>
</evidence>
<keyword evidence="5" id="KW-0479">Metal-binding</keyword>
<comment type="caution">
    <text evidence="10">The sequence shown here is derived from an EMBL/GenBank/DDBJ whole genome shotgun (WGS) entry which is preliminary data.</text>
</comment>
<evidence type="ECO:0000259" key="9">
    <source>
        <dbReference type="PROSITE" id="PS51464"/>
    </source>
</evidence>
<accession>A0A838YQQ4</accession>
<dbReference type="Gene3D" id="3.10.580.10">
    <property type="entry name" value="CBS-domain"/>
    <property type="match status" value="1"/>
</dbReference>
<proteinExistence type="inferred from homology"/>
<dbReference type="GO" id="GO:0046872">
    <property type="term" value="F:metal ion binding"/>
    <property type="evidence" value="ECO:0007669"/>
    <property type="project" value="UniProtKB-KW"/>
</dbReference>
<keyword evidence="4 10" id="KW-0413">Isomerase</keyword>
<dbReference type="PANTHER" id="PTHR42745:SF1">
    <property type="entry name" value="ARABINOSE 5-PHOSPHATE ISOMERASE KDSD"/>
    <property type="match status" value="1"/>
</dbReference>
<protein>
    <recommendedName>
        <fullName evidence="4">Arabinose 5-phosphate isomerase</fullName>
        <shortName evidence="4">API</shortName>
        <ecNumber evidence="4">5.3.1.13</ecNumber>
    </recommendedName>
</protein>
<keyword evidence="3 7" id="KW-0129">CBS domain</keyword>
<gene>
    <name evidence="10" type="ORF">H2021_01110</name>
</gene>
<organism evidence="10 11">
    <name type="scientific">SAR86 cluster bacterium</name>
    <dbReference type="NCBI Taxonomy" id="2030880"/>
    <lineage>
        <taxon>Bacteria</taxon>
        <taxon>Pseudomonadati</taxon>
        <taxon>Pseudomonadota</taxon>
        <taxon>Gammaproteobacteria</taxon>
        <taxon>SAR86 cluster</taxon>
    </lineage>
</organism>
<evidence type="ECO:0000256" key="4">
    <source>
        <dbReference type="PIRNR" id="PIRNR004692"/>
    </source>
</evidence>
<dbReference type="SMART" id="SM00116">
    <property type="entry name" value="CBS"/>
    <property type="match status" value="2"/>
</dbReference>
<dbReference type="GO" id="GO:1901135">
    <property type="term" value="P:carbohydrate derivative metabolic process"/>
    <property type="evidence" value="ECO:0007669"/>
    <property type="project" value="InterPro"/>
</dbReference>
<evidence type="ECO:0000256" key="1">
    <source>
        <dbReference type="ARBA" id="ARBA00008165"/>
    </source>
</evidence>
<dbReference type="InterPro" id="IPR046342">
    <property type="entry name" value="CBS_dom_sf"/>
</dbReference>
<evidence type="ECO:0000256" key="2">
    <source>
        <dbReference type="ARBA" id="ARBA00022737"/>
    </source>
</evidence>
<dbReference type="PANTHER" id="PTHR42745">
    <property type="match status" value="1"/>
</dbReference>
<evidence type="ECO:0000256" key="3">
    <source>
        <dbReference type="ARBA" id="ARBA00023122"/>
    </source>
</evidence>
<feature type="domain" description="CBS" evidence="8">
    <location>
        <begin position="203"/>
        <end position="262"/>
    </location>
</feature>
<dbReference type="EC" id="5.3.1.13" evidence="4"/>
<dbReference type="PROSITE" id="PS51464">
    <property type="entry name" value="SIS"/>
    <property type="match status" value="1"/>
</dbReference>
<reference evidence="10 11" key="1">
    <citation type="submission" date="2020-06" db="EMBL/GenBank/DDBJ databases">
        <title>Dysbiosis in marine aquaculture revealed through microbiome analysis: reverse ecology for environmental sustainability.</title>
        <authorList>
            <person name="Haro-Moreno J.M."/>
            <person name="Coutinho F.H."/>
            <person name="Zaragoza-Solas A."/>
            <person name="Picazo A."/>
            <person name="Almagro-Moreno S."/>
            <person name="Lopez-Perez M."/>
        </authorList>
    </citation>
    <scope>NUCLEOTIDE SEQUENCE [LARGE SCALE GENOMIC DNA]</scope>
    <source>
        <strain evidence="10">MCMED-G42</strain>
    </source>
</reference>
<dbReference type="PROSITE" id="PS51371">
    <property type="entry name" value="CBS"/>
    <property type="match status" value="2"/>
</dbReference>
<evidence type="ECO:0000256" key="6">
    <source>
        <dbReference type="PIRSR" id="PIRSR004692-3"/>
    </source>
</evidence>
<keyword evidence="5" id="KW-0862">Zinc</keyword>
<dbReference type="Proteomes" id="UP000585327">
    <property type="component" value="Unassembled WGS sequence"/>
</dbReference>
<comment type="catalytic activity">
    <reaction evidence="4">
        <text>D-arabinose 5-phosphate = D-ribulose 5-phosphate</text>
        <dbReference type="Rhea" id="RHEA:23104"/>
        <dbReference type="ChEBI" id="CHEBI:57693"/>
        <dbReference type="ChEBI" id="CHEBI:58121"/>
        <dbReference type="EC" id="5.3.1.13"/>
    </reaction>
</comment>
<evidence type="ECO:0000256" key="7">
    <source>
        <dbReference type="PROSITE-ProRule" id="PRU00703"/>
    </source>
</evidence>
<sequence length="321" mass="34538">MKKYNFLQSAKNTFQIEAKAVSDLSNQLDSNFEKLCLSALESKGKLVIMGIGKSGHIGQKIAATLSSTGTKSVFIHPTEAAHGDMGLIDKEDIVILISNSGETDEIINIMPSIKRLSKLIVSISSNQMSTMAKGSDIPIVVKSEEACPLDLAPTSSTTAALAFGDALAIALLEAKGFTKDDFASSHPAGKLGKKLITRVSDLMHKGDDLPKVSKGTLLTNALLEMTEKKLGVTLVNNGNNIIGIFSDGDLRRCINNSTNIDTTYIEEVMTKNFIKINSDVLAIDAAKLMEENKIFVLAVESNDDEIIGILSMHDLIQARII</sequence>
<feature type="site" description="Catalytically relevant" evidence="6">
    <location>
        <position position="186"/>
    </location>
</feature>
<dbReference type="EMBL" id="JACETM010000005">
    <property type="protein sequence ID" value="MBA4723793.1"/>
    <property type="molecule type" value="Genomic_DNA"/>
</dbReference>
<evidence type="ECO:0000313" key="11">
    <source>
        <dbReference type="Proteomes" id="UP000585327"/>
    </source>
</evidence>
<dbReference type="CDD" id="cd04604">
    <property type="entry name" value="CBS_pair_SIS_assoc"/>
    <property type="match status" value="1"/>
</dbReference>
<feature type="site" description="Catalytically relevant" evidence="6">
    <location>
        <position position="105"/>
    </location>
</feature>
<dbReference type="InterPro" id="IPR035474">
    <property type="entry name" value="SIS_Kpsf"/>
</dbReference>
<dbReference type="NCBIfam" id="TIGR00393">
    <property type="entry name" value="kpsF"/>
    <property type="match status" value="1"/>
</dbReference>
<evidence type="ECO:0000313" key="10">
    <source>
        <dbReference type="EMBL" id="MBA4723793.1"/>
    </source>
</evidence>
<dbReference type="CDD" id="cd05014">
    <property type="entry name" value="SIS_Kpsf"/>
    <property type="match status" value="1"/>
</dbReference>
<dbReference type="InterPro" id="IPR001347">
    <property type="entry name" value="SIS_dom"/>
</dbReference>
<dbReference type="Gene3D" id="3.40.50.10490">
    <property type="entry name" value="Glucose-6-phosphate isomerase like protein, domain 1"/>
    <property type="match status" value="1"/>
</dbReference>
<evidence type="ECO:0000256" key="5">
    <source>
        <dbReference type="PIRSR" id="PIRSR004692-2"/>
    </source>
</evidence>
<dbReference type="InterPro" id="IPR000644">
    <property type="entry name" value="CBS_dom"/>
</dbReference>
<dbReference type="InterPro" id="IPR004800">
    <property type="entry name" value="KdsD/KpsF-type"/>
</dbReference>
<name>A0A838YQQ4_9GAMM</name>
<feature type="domain" description="SIS" evidence="9">
    <location>
        <begin position="36"/>
        <end position="177"/>
    </location>
</feature>
<dbReference type="GO" id="GO:0019146">
    <property type="term" value="F:arabinose-5-phosphate isomerase activity"/>
    <property type="evidence" value="ECO:0007669"/>
    <property type="project" value="UniProtKB-EC"/>
</dbReference>
<keyword evidence="2" id="KW-0677">Repeat</keyword>
<comment type="similarity">
    <text evidence="1 4">Belongs to the SIS family. GutQ/KpsF subfamily.</text>
</comment>
<dbReference type="InterPro" id="IPR046348">
    <property type="entry name" value="SIS_dom_sf"/>
</dbReference>
<dbReference type="GO" id="GO:0097367">
    <property type="term" value="F:carbohydrate derivative binding"/>
    <property type="evidence" value="ECO:0007669"/>
    <property type="project" value="InterPro"/>
</dbReference>
<feature type="domain" description="CBS" evidence="8">
    <location>
        <begin position="269"/>
        <end position="321"/>
    </location>
</feature>
<dbReference type="PIRSF" id="PIRSF004692">
    <property type="entry name" value="KdsD_KpsF"/>
    <property type="match status" value="1"/>
</dbReference>
<feature type="site" description="Catalytically relevant" evidence="6">
    <location>
        <position position="53"/>
    </location>
</feature>
<feature type="binding site" evidence="5">
    <location>
        <position position="76"/>
    </location>
    <ligand>
        <name>Zn(2+)</name>
        <dbReference type="ChEBI" id="CHEBI:29105"/>
    </ligand>
</feature>